<comment type="similarity">
    <text evidence="1 3">Belongs to the short-chain dehydrogenases/reductases (SDR) family.</text>
</comment>
<dbReference type="InterPro" id="IPR020904">
    <property type="entry name" value="Sc_DH/Rdtase_CS"/>
</dbReference>
<reference evidence="5" key="1">
    <citation type="submission" date="2016-10" db="EMBL/GenBank/DDBJ databases">
        <authorList>
            <person name="Varghese N."/>
            <person name="Submissions S."/>
        </authorList>
    </citation>
    <scope>NUCLEOTIDE SEQUENCE [LARGE SCALE GENOMIC DNA]</scope>
    <source>
        <strain evidence="5">DSM 241</strain>
    </source>
</reference>
<keyword evidence="5" id="KW-1185">Reference proteome</keyword>
<dbReference type="Gene3D" id="3.40.50.720">
    <property type="entry name" value="NAD(P)-binding Rossmann-like Domain"/>
    <property type="match status" value="1"/>
</dbReference>
<proteinExistence type="inferred from homology"/>
<dbReference type="PANTHER" id="PTHR44196">
    <property type="entry name" value="DEHYDROGENASE/REDUCTASE SDR FAMILY MEMBER 7B"/>
    <property type="match status" value="1"/>
</dbReference>
<dbReference type="GO" id="GO:0016020">
    <property type="term" value="C:membrane"/>
    <property type="evidence" value="ECO:0007669"/>
    <property type="project" value="TreeGrafter"/>
</dbReference>
<dbReference type="Pfam" id="PF00106">
    <property type="entry name" value="adh_short"/>
    <property type="match status" value="1"/>
</dbReference>
<dbReference type="RefSeq" id="WP_245740449.1">
    <property type="nucleotide sequence ID" value="NZ_FOAA01000001.1"/>
</dbReference>
<dbReference type="PROSITE" id="PS00061">
    <property type="entry name" value="ADH_SHORT"/>
    <property type="match status" value="1"/>
</dbReference>
<evidence type="ECO:0000313" key="5">
    <source>
        <dbReference type="Proteomes" id="UP000199256"/>
    </source>
</evidence>
<dbReference type="InterPro" id="IPR002347">
    <property type="entry name" value="SDR_fam"/>
</dbReference>
<evidence type="ECO:0000256" key="3">
    <source>
        <dbReference type="RuleBase" id="RU000363"/>
    </source>
</evidence>
<protein>
    <submittedName>
        <fullName evidence="4">Short-chain dehydrogenase</fullName>
    </submittedName>
</protein>
<dbReference type="STRING" id="1396821.SAMN05444515_101108"/>
<dbReference type="GO" id="GO:0016491">
    <property type="term" value="F:oxidoreductase activity"/>
    <property type="evidence" value="ECO:0007669"/>
    <property type="project" value="UniProtKB-KW"/>
</dbReference>
<sequence length="267" mass="28676">MAEQTRMEGTANPTGVVWLVGASTGIGRALALRLAAAGWCVAVTSRSRDKLEALAAEASGSGRIQAFPGDVTDDAGLKGLVEDIEAQLGAVDMAILNQGDYEPMGLEAFDPALFRRIVEINYLGVVNGLAAIMPPMIQRGRGRILVTASLAGYRGLPRAAPYSASKAAVINLAESLQPELAQKGVSLRLINPGFVKTPMTDKNQFKMPFLIETDAAVDAIMKGLDRKGFEISFPRPFAIIMKTLRLLPYGLFLWLTLRMVKADEGEN</sequence>
<dbReference type="AlphaFoldDB" id="A0A1H7F9W4"/>
<evidence type="ECO:0000256" key="1">
    <source>
        <dbReference type="ARBA" id="ARBA00006484"/>
    </source>
</evidence>
<name>A0A1H7F9W4_9GAMM</name>
<evidence type="ECO:0000313" key="4">
    <source>
        <dbReference type="EMBL" id="SEK20810.1"/>
    </source>
</evidence>
<keyword evidence="2" id="KW-0560">Oxidoreductase</keyword>
<dbReference type="PRINTS" id="PR00081">
    <property type="entry name" value="GDHRDH"/>
</dbReference>
<dbReference type="SUPFAM" id="SSF51735">
    <property type="entry name" value="NAD(P)-binding Rossmann-fold domains"/>
    <property type="match status" value="1"/>
</dbReference>
<dbReference type="PANTHER" id="PTHR44196:SF1">
    <property type="entry name" value="DEHYDROGENASE_REDUCTASE SDR FAMILY MEMBER 7B"/>
    <property type="match status" value="1"/>
</dbReference>
<organism evidence="4 5">
    <name type="scientific">Ectothiorhodospira marina</name>
    <dbReference type="NCBI Taxonomy" id="1396821"/>
    <lineage>
        <taxon>Bacteria</taxon>
        <taxon>Pseudomonadati</taxon>
        <taxon>Pseudomonadota</taxon>
        <taxon>Gammaproteobacteria</taxon>
        <taxon>Chromatiales</taxon>
        <taxon>Ectothiorhodospiraceae</taxon>
        <taxon>Ectothiorhodospira</taxon>
    </lineage>
</organism>
<dbReference type="InterPro" id="IPR036291">
    <property type="entry name" value="NAD(P)-bd_dom_sf"/>
</dbReference>
<dbReference type="PRINTS" id="PR00080">
    <property type="entry name" value="SDRFAMILY"/>
</dbReference>
<evidence type="ECO:0000256" key="2">
    <source>
        <dbReference type="ARBA" id="ARBA00023002"/>
    </source>
</evidence>
<dbReference type="EMBL" id="FOAA01000001">
    <property type="protein sequence ID" value="SEK20810.1"/>
    <property type="molecule type" value="Genomic_DNA"/>
</dbReference>
<accession>A0A1H7F9W4</accession>
<gene>
    <name evidence="4" type="ORF">SAMN05444515_101108</name>
</gene>
<dbReference type="Proteomes" id="UP000199256">
    <property type="component" value="Unassembled WGS sequence"/>
</dbReference>